<evidence type="ECO:0000256" key="5">
    <source>
        <dbReference type="SAM" id="Phobius"/>
    </source>
</evidence>
<dbReference type="GO" id="GO:0005886">
    <property type="term" value="C:plasma membrane"/>
    <property type="evidence" value="ECO:0007669"/>
    <property type="project" value="TreeGrafter"/>
</dbReference>
<dbReference type="SUPFAM" id="SSF81653">
    <property type="entry name" value="Calcium ATPase, transduction domain A"/>
    <property type="match status" value="1"/>
</dbReference>
<keyword evidence="3" id="KW-0460">Magnesium</keyword>
<feature type="transmembrane region" description="Helical" evidence="5">
    <location>
        <begin position="1272"/>
        <end position="1289"/>
    </location>
</feature>
<evidence type="ECO:0000313" key="7">
    <source>
        <dbReference type="EMBL" id="KRX06890.1"/>
    </source>
</evidence>
<feature type="transmembrane region" description="Helical" evidence="5">
    <location>
        <begin position="1205"/>
        <end position="1227"/>
    </location>
</feature>
<feature type="compositionally biased region" description="Polar residues" evidence="4">
    <location>
        <begin position="885"/>
        <end position="913"/>
    </location>
</feature>
<dbReference type="GO" id="GO:0009190">
    <property type="term" value="P:cyclic nucleotide biosynthetic process"/>
    <property type="evidence" value="ECO:0007669"/>
    <property type="project" value="InterPro"/>
</dbReference>
<dbReference type="GO" id="GO:0046872">
    <property type="term" value="F:metal ion binding"/>
    <property type="evidence" value="ECO:0007669"/>
    <property type="project" value="UniProtKB-KW"/>
</dbReference>
<feature type="transmembrane region" description="Helical" evidence="5">
    <location>
        <begin position="12"/>
        <end position="28"/>
    </location>
</feature>
<proteinExistence type="predicted"/>
<accession>A0A0V0QXV2</accession>
<reference evidence="7 8" key="1">
    <citation type="journal article" date="2015" name="Sci. Rep.">
        <title>Genome of the facultative scuticociliatosis pathogen Pseudocohnilembus persalinus provides insight into its virulence through horizontal gene transfer.</title>
        <authorList>
            <person name="Xiong J."/>
            <person name="Wang G."/>
            <person name="Cheng J."/>
            <person name="Tian M."/>
            <person name="Pan X."/>
            <person name="Warren A."/>
            <person name="Jiang C."/>
            <person name="Yuan D."/>
            <person name="Miao W."/>
        </authorList>
    </citation>
    <scope>NUCLEOTIDE SEQUENCE [LARGE SCALE GENOMIC DNA]</scope>
    <source>
        <strain evidence="7">36N120E</strain>
    </source>
</reference>
<dbReference type="GO" id="GO:0140326">
    <property type="term" value="F:ATPase-coupled intramembrane lipid transporter activity"/>
    <property type="evidence" value="ECO:0007669"/>
    <property type="project" value="TreeGrafter"/>
</dbReference>
<feature type="transmembrane region" description="Helical" evidence="5">
    <location>
        <begin position="1499"/>
        <end position="1516"/>
    </location>
</feature>
<evidence type="ECO:0000259" key="6">
    <source>
        <dbReference type="PROSITE" id="PS50125"/>
    </source>
</evidence>
<evidence type="ECO:0000256" key="3">
    <source>
        <dbReference type="ARBA" id="ARBA00022842"/>
    </source>
</evidence>
<evidence type="ECO:0000313" key="8">
    <source>
        <dbReference type="Proteomes" id="UP000054937"/>
    </source>
</evidence>
<evidence type="ECO:0000256" key="2">
    <source>
        <dbReference type="ARBA" id="ARBA00022723"/>
    </source>
</evidence>
<dbReference type="GO" id="GO:0035556">
    <property type="term" value="P:intracellular signal transduction"/>
    <property type="evidence" value="ECO:0007669"/>
    <property type="project" value="InterPro"/>
</dbReference>
<keyword evidence="8" id="KW-1185">Reference proteome</keyword>
<dbReference type="PANTHER" id="PTHR24092">
    <property type="entry name" value="PROBABLE PHOSPHOLIPID-TRANSPORTING ATPASE"/>
    <property type="match status" value="1"/>
</dbReference>
<dbReference type="GO" id="GO:0045332">
    <property type="term" value="P:phospholipid translocation"/>
    <property type="evidence" value="ECO:0007669"/>
    <property type="project" value="TreeGrafter"/>
</dbReference>
<gene>
    <name evidence="7" type="ORF">PPERSA_11535</name>
</gene>
<feature type="transmembrane region" description="Helical" evidence="5">
    <location>
        <begin position="2040"/>
        <end position="2063"/>
    </location>
</feature>
<evidence type="ECO:0000256" key="1">
    <source>
        <dbReference type="ARBA" id="ARBA00004141"/>
    </source>
</evidence>
<sequence length="2153" mass="251537">MLSADSVNPFNNWIIIIPLGIFLIIFLIKELWLDLRRKDNDDYQNYNVITQKLIVDRKTFLQNQNNSHQSVYWKQLKPGDMIWLEQDDQVPADIIFLDSNEIRDREAICFIDTYNVNGLKQKVKKKGLSQTTIQSKDHPQKLNFQERRKTLNARIEYEMPNADLDHFRGYFRKKTDTKTEVLTNDNFIPRGSVIKTQTSGGCIPMLENWMNKLNLGTQQPRSQKIRKSQSIYTYVDDFEEISISDPNPLSNLGHINYMVVDNSLCTGEFVIDNLLVHNYLFRWKWSNCKEQLKEQDEFINKSNDLPKSGEENHNIVYESSGSKQMTQIKESQQEIIVSPGRIFSNKGTARSMGGGGDKSSYIIGNDERHQNIDVPMFFDKHQQKFGDIYSKSHRNMEQQIKVDNIILEENDQISEMSKSDLSKKKLKIENLGNNTSSFEEKSLIQDNYESENALNMEYNEEDPRINLNNKQTQQKSSETQFYQKLKDPAYYQENGHDNKNGNINYNNGGEIQFQKLLQQQKKQVGPPLTTLFPIDLKENKVNNEVKYIETLKKINSDSDFSSAEYCLDWLLHGVMLCHEAVENGLQDNVNWWSVKKEEEEILRFASLCGYKYLARPTFNQLIPLYNCKVRGNEKSFKVLGLNNSTKAKQRVSVIVQEQKGKNRNQKNQEESLVIMFCKGDIEFMLEPGVLKLNQHEKSNIKELKQDMEAHSIRPIVYAFKILTQKEAQLYEQEYLALKNHPNSQQEELEKLALKMEKDLNFLGAIGLKDELIAGAKDFVKFTQKTNINTWMLTGDNEKSTTNIAQNLHVNIIISNFFKTVFPYGIYSLIIFSIQTKIIQSNQDRKLFEIDTHNLDDINDQIKKILAEMKSCISPEEEQDYDQPQVRKQSQSHYSYSVSPKQTSKSMNNQNSPTFKFTQNDISRSLKAPDIRHLKNYINNNQNFAFDQQYMGQQQMKDTLNTFKWCLKLNGNSFSLIQRDSYLLQHFVFIISFCKHLIAYELNPGQKAFIIQLAKQNFMFNPTFCSIGDGFNDTLMMQASDISFELRKEWCVKRQVNNFDNIQEIQSNQGSQDGDKEENEPNNNIKNFRVKEVIANGGDIVVNSVDQIQRIIIEKGQQLYFCYQNVIFFMFYLSILMGCIIFFFNWYALLLGYQLFESNLIFLYIFVFNFGYIIAIGLYDTNYYSPYILQNLPALYMTGQQEKNKYYLNFVLQSVSEALVHAVIIFYISAYSMAHATLNDGYKMDLEEEGKKRFDNWDTVIYSRQIFTNYECFMIFIFIIMGCLGSSYIIREIISYYLFPSVADEWQQVNIQFNSKEQIEKQNYVILKESFTRTLNIGKLVKKIFQQSEGVDTSIQEMLNTGDINLAEMRLNKFTLKMISKKLEKQYMKLKKKTSKQYFQFIYALCFCVFFLWSMLSYFLKEEIENNGEQNTYDSGYLNDIDKEDLLFCKIALLVLFTGFFIWTFSKKFLSNYYIFGPILLLLAVLSNMFLTWMTSNMNISLVSALVSVITTFNFNFSLINTILINILNSLNYLTRILFLYYYSDWNVENGDEANLIIFYSSATFFILLVFIAAYSVYLIYRTDKQKRSDYIANDQVKQEKAKSDEIKQILLPKFVSDILNSGNDIMEDEQPRVGILFCYIKDFPDINRSEKKRVVQYLDEMYRKFDELCIQFGVQKYETQGPSYLAVAGIKQCENDIPNKLKRIDKCVRLVQMAFAMKRVAGSMSWGFPNQRPFQIKIGINEGEVIAGIIGWHKKQFCLVGDAVNIAQRTTSKGQGDINVKDNVYEIIKQSYNNEWYFERKEVEMQGVEGKVGVYIVDDKPNQKMQRASSNYLKILKKYKEAKKQGTLSQELRIKMDGRRSLYKKKTFGGFRMDHSKLNEYQQKQIIEHQKIKAQFEEKPSGLSKKNSTKKMFTRSKTLKTKIEIADKKKKQEIKKQKQRKSRKSKPNNQMLQSVFNNSDDDDENLSDQEEQNDQKNQQDDEGQTLNFNKFLMLIKDKIEPNAFPHLNELMIKENNLNYQMKLKEFNSWLKDISQNEGKVMLMLLILVYLALTLFLVTIRIYIDGGLSIFYIRGIFVALVLICALFYDRAYVDVKYSYFCFVTFLYGSVPSLLQAYYSDKSGNEDISFTDNFRIIQILEQSLIFITSSNLALF</sequence>
<dbReference type="OMA" id="MMQASHV"/>
<feature type="compositionally biased region" description="Basic residues" evidence="4">
    <location>
        <begin position="1928"/>
        <end position="1946"/>
    </location>
</feature>
<dbReference type="Gene3D" id="3.30.70.1230">
    <property type="entry name" value="Nucleotide cyclase"/>
    <property type="match status" value="1"/>
</dbReference>
<dbReference type="PROSITE" id="PS50125">
    <property type="entry name" value="GUANYLATE_CYCLASE_2"/>
    <property type="match status" value="1"/>
</dbReference>
<dbReference type="CDD" id="cd07302">
    <property type="entry name" value="CHD"/>
    <property type="match status" value="1"/>
</dbReference>
<feature type="transmembrane region" description="Helical" evidence="5">
    <location>
        <begin position="1472"/>
        <end position="1493"/>
    </location>
</feature>
<dbReference type="SUPFAM" id="SSF55073">
    <property type="entry name" value="Nucleotide cyclase"/>
    <property type="match status" value="1"/>
</dbReference>
<feature type="transmembrane region" description="Helical" evidence="5">
    <location>
        <begin position="2069"/>
        <end position="2087"/>
    </location>
</feature>
<dbReference type="InterPro" id="IPR023299">
    <property type="entry name" value="ATPase_P-typ_cyto_dom_N"/>
</dbReference>
<dbReference type="Pfam" id="PF00211">
    <property type="entry name" value="Guanylate_cyc"/>
    <property type="match status" value="1"/>
</dbReference>
<feature type="transmembrane region" description="Helical" evidence="5">
    <location>
        <begin position="1160"/>
        <end position="1178"/>
    </location>
</feature>
<name>A0A0V0QXV2_PSEPJ</name>
<dbReference type="InterPro" id="IPR008250">
    <property type="entry name" value="ATPase_P-typ_transduc_dom_A_sf"/>
</dbReference>
<dbReference type="InterPro" id="IPR032630">
    <property type="entry name" value="P_typ_ATPase_c"/>
</dbReference>
<feature type="domain" description="Guanylate cyclase" evidence="6">
    <location>
        <begin position="1634"/>
        <end position="1771"/>
    </location>
</feature>
<dbReference type="GO" id="GO:0000166">
    <property type="term" value="F:nucleotide binding"/>
    <property type="evidence" value="ECO:0007669"/>
    <property type="project" value="InterPro"/>
</dbReference>
<protein>
    <submittedName>
        <fullName evidence="7">HAD-like domain</fullName>
    </submittedName>
</protein>
<dbReference type="SMART" id="SM00044">
    <property type="entry name" value="CYCc"/>
    <property type="match status" value="1"/>
</dbReference>
<comment type="caution">
    <text evidence="7">The sequence shown here is derived from an EMBL/GenBank/DDBJ whole genome shotgun (WGS) entry which is preliminary data.</text>
</comment>
<dbReference type="OrthoDB" id="354346at2759"/>
<keyword evidence="2" id="KW-0479">Metal-binding</keyword>
<comment type="subcellular location">
    <subcellularLocation>
        <location evidence="1">Membrane</location>
        <topology evidence="1">Multi-pass membrane protein</topology>
    </subcellularLocation>
</comment>
<feature type="transmembrane region" description="Helical" evidence="5">
    <location>
        <begin position="1397"/>
        <end position="1419"/>
    </location>
</feature>
<feature type="transmembrane region" description="Helical" evidence="5">
    <location>
        <begin position="1125"/>
        <end position="1148"/>
    </location>
</feature>
<feature type="transmembrane region" description="Helical" evidence="5">
    <location>
        <begin position="1523"/>
        <end position="1543"/>
    </location>
</feature>
<feature type="region of interest" description="Disordered" evidence="4">
    <location>
        <begin position="876"/>
        <end position="913"/>
    </location>
</feature>
<dbReference type="PANTHER" id="PTHR24092:SF150">
    <property type="entry name" value="PHOSPHOLIPID-TRANSPORTING ATPASE"/>
    <property type="match status" value="1"/>
</dbReference>
<keyword evidence="5" id="KW-0472">Membrane</keyword>
<dbReference type="InterPro" id="IPR036412">
    <property type="entry name" value="HAD-like_sf"/>
</dbReference>
<dbReference type="EMBL" id="LDAU01000091">
    <property type="protein sequence ID" value="KRX06890.1"/>
    <property type="molecule type" value="Genomic_DNA"/>
</dbReference>
<dbReference type="Gene3D" id="2.70.150.10">
    <property type="entry name" value="Calcium-transporting ATPase, cytoplasmic transduction domain A"/>
    <property type="match status" value="1"/>
</dbReference>
<dbReference type="InterPro" id="IPR029787">
    <property type="entry name" value="Nucleotide_cyclase"/>
</dbReference>
<feature type="transmembrane region" description="Helical" evidence="5">
    <location>
        <begin position="2096"/>
        <end position="2117"/>
    </location>
</feature>
<evidence type="ECO:0000256" key="4">
    <source>
        <dbReference type="SAM" id="MobiDB-lite"/>
    </source>
</evidence>
<feature type="compositionally biased region" description="Polar residues" evidence="4">
    <location>
        <begin position="1947"/>
        <end position="1956"/>
    </location>
</feature>
<organism evidence="7 8">
    <name type="scientific">Pseudocohnilembus persalinus</name>
    <name type="common">Ciliate</name>
    <dbReference type="NCBI Taxonomy" id="266149"/>
    <lineage>
        <taxon>Eukaryota</taxon>
        <taxon>Sar</taxon>
        <taxon>Alveolata</taxon>
        <taxon>Ciliophora</taxon>
        <taxon>Intramacronucleata</taxon>
        <taxon>Oligohymenophorea</taxon>
        <taxon>Scuticociliatia</taxon>
        <taxon>Philasterida</taxon>
        <taxon>Pseudocohnilembidae</taxon>
        <taxon>Pseudocohnilembus</taxon>
    </lineage>
</organism>
<feature type="transmembrane region" description="Helical" evidence="5">
    <location>
        <begin position="1555"/>
        <end position="1580"/>
    </location>
</feature>
<feature type="transmembrane region" description="Helical" evidence="5">
    <location>
        <begin position="1444"/>
        <end position="1465"/>
    </location>
</feature>
<dbReference type="Gene3D" id="3.40.50.1000">
    <property type="entry name" value="HAD superfamily/HAD-like"/>
    <property type="match status" value="1"/>
</dbReference>
<dbReference type="SUPFAM" id="SSF56784">
    <property type="entry name" value="HAD-like"/>
    <property type="match status" value="1"/>
</dbReference>
<dbReference type="Gene3D" id="3.40.1110.10">
    <property type="entry name" value="Calcium-transporting ATPase, cytoplasmic domain N"/>
    <property type="match status" value="1"/>
</dbReference>
<dbReference type="Proteomes" id="UP000054937">
    <property type="component" value="Unassembled WGS sequence"/>
</dbReference>
<dbReference type="InterPro" id="IPR001054">
    <property type="entry name" value="A/G_cyclase"/>
</dbReference>
<feature type="compositionally biased region" description="Acidic residues" evidence="4">
    <location>
        <begin position="1959"/>
        <end position="1972"/>
    </location>
</feature>
<keyword evidence="5" id="KW-1133">Transmembrane helix</keyword>
<feature type="region of interest" description="Disordered" evidence="4">
    <location>
        <begin position="1896"/>
        <end position="1981"/>
    </location>
</feature>
<dbReference type="Pfam" id="PF16212">
    <property type="entry name" value="PhoLip_ATPase_C"/>
    <property type="match status" value="1"/>
</dbReference>
<dbReference type="InParanoid" id="A0A0V0QXV2"/>
<keyword evidence="5" id="KW-0812">Transmembrane</keyword>
<dbReference type="InterPro" id="IPR023214">
    <property type="entry name" value="HAD_sf"/>
</dbReference>
<feature type="compositionally biased region" description="Basic residues" evidence="4">
    <location>
        <begin position="1907"/>
        <end position="1920"/>
    </location>
</feature>